<organism evidence="1 2">
    <name type="scientific">Coregonus suidteri</name>
    <dbReference type="NCBI Taxonomy" id="861788"/>
    <lineage>
        <taxon>Eukaryota</taxon>
        <taxon>Metazoa</taxon>
        <taxon>Chordata</taxon>
        <taxon>Craniata</taxon>
        <taxon>Vertebrata</taxon>
        <taxon>Euteleostomi</taxon>
        <taxon>Actinopterygii</taxon>
        <taxon>Neopterygii</taxon>
        <taxon>Teleostei</taxon>
        <taxon>Protacanthopterygii</taxon>
        <taxon>Salmoniformes</taxon>
        <taxon>Salmonidae</taxon>
        <taxon>Coregoninae</taxon>
        <taxon>Coregonus</taxon>
    </lineage>
</organism>
<reference evidence="1 2" key="1">
    <citation type="submission" date="2021-04" db="EMBL/GenBank/DDBJ databases">
        <authorList>
            <person name="De Guttry C."/>
            <person name="Zahm M."/>
            <person name="Klopp C."/>
            <person name="Cabau C."/>
            <person name="Louis A."/>
            <person name="Berthelot C."/>
            <person name="Parey E."/>
            <person name="Roest Crollius H."/>
            <person name="Montfort J."/>
            <person name="Robinson-Rechavi M."/>
            <person name="Bucao C."/>
            <person name="Bouchez O."/>
            <person name="Gislard M."/>
            <person name="Lluch J."/>
            <person name="Milhes M."/>
            <person name="Lampietro C."/>
            <person name="Lopez Roques C."/>
            <person name="Donnadieu C."/>
            <person name="Braasch I."/>
            <person name="Desvignes T."/>
            <person name="Postlethwait J."/>
            <person name="Bobe J."/>
            <person name="Wedekind C."/>
            <person name="Guiguen Y."/>
        </authorList>
    </citation>
    <scope>NUCLEOTIDE SEQUENCE [LARGE SCALE GENOMIC DNA]</scope>
    <source>
        <strain evidence="1">Cs_M1</strain>
        <tissue evidence="1">Blood</tissue>
    </source>
</reference>
<keyword evidence="2" id="KW-1185">Reference proteome</keyword>
<evidence type="ECO:0000313" key="1">
    <source>
        <dbReference type="EMBL" id="KAK6302031.1"/>
    </source>
</evidence>
<proteinExistence type="predicted"/>
<dbReference type="AlphaFoldDB" id="A0AAN8QKF5"/>
<sequence>MPPFAKLQMQITLPPILLPFMEWGPVVSSPSTRSKDHGLRLKSLIRIDHAMQASSRMHSQQLWFACAAEGPDHAE</sequence>
<gene>
    <name evidence="1" type="ORF">J4Q44_G00280840</name>
</gene>
<protein>
    <submittedName>
        <fullName evidence="1">Uncharacterized protein</fullName>
    </submittedName>
</protein>
<dbReference type="EMBL" id="JAGTTL010000026">
    <property type="protein sequence ID" value="KAK6302031.1"/>
    <property type="molecule type" value="Genomic_DNA"/>
</dbReference>
<accession>A0AAN8QKF5</accession>
<evidence type="ECO:0000313" key="2">
    <source>
        <dbReference type="Proteomes" id="UP001356427"/>
    </source>
</evidence>
<comment type="caution">
    <text evidence="1">The sequence shown here is derived from an EMBL/GenBank/DDBJ whole genome shotgun (WGS) entry which is preliminary data.</text>
</comment>
<dbReference type="Proteomes" id="UP001356427">
    <property type="component" value="Unassembled WGS sequence"/>
</dbReference>
<name>A0AAN8QKF5_9TELE</name>